<name>A0ABW5W8B2_9PSEU</name>
<keyword evidence="12" id="KW-1185">Reference proteome</keyword>
<evidence type="ECO:0000256" key="7">
    <source>
        <dbReference type="ARBA" id="ARBA00034808"/>
    </source>
</evidence>
<protein>
    <recommendedName>
        <fullName evidence="7">DNA 3'-5' helicase</fullName>
        <ecNumber evidence="7">5.6.2.4</ecNumber>
    </recommendedName>
</protein>
<comment type="catalytic activity">
    <reaction evidence="6">
        <text>Couples ATP hydrolysis with the unwinding of duplex DNA by translocating in the 3'-5' direction.</text>
        <dbReference type="EC" id="5.6.2.4"/>
    </reaction>
</comment>
<dbReference type="EMBL" id="JBHUOF010000012">
    <property type="protein sequence ID" value="MFD2799770.1"/>
    <property type="molecule type" value="Genomic_DNA"/>
</dbReference>
<evidence type="ECO:0000313" key="11">
    <source>
        <dbReference type="EMBL" id="MFD2799770.1"/>
    </source>
</evidence>
<dbReference type="PANTHER" id="PTHR11070">
    <property type="entry name" value="UVRD / RECB / PCRA DNA HELICASE FAMILY MEMBER"/>
    <property type="match status" value="1"/>
</dbReference>
<keyword evidence="2 9" id="KW-0378">Hydrolase</keyword>
<evidence type="ECO:0000256" key="8">
    <source>
        <dbReference type="ARBA" id="ARBA00048988"/>
    </source>
</evidence>
<feature type="binding site" evidence="9">
    <location>
        <begin position="266"/>
        <end position="273"/>
    </location>
    <ligand>
        <name>ATP</name>
        <dbReference type="ChEBI" id="CHEBI:30616"/>
    </ligand>
</feature>
<dbReference type="InterPro" id="IPR000212">
    <property type="entry name" value="DNA_helicase_UvrD/REP"/>
</dbReference>
<comment type="caution">
    <text evidence="11">The sequence shown here is derived from an EMBL/GenBank/DDBJ whole genome shotgun (WGS) entry which is preliminary data.</text>
</comment>
<dbReference type="InterPro" id="IPR014016">
    <property type="entry name" value="UvrD-like_ATP-bd"/>
</dbReference>
<evidence type="ECO:0000256" key="1">
    <source>
        <dbReference type="ARBA" id="ARBA00022741"/>
    </source>
</evidence>
<evidence type="ECO:0000256" key="6">
    <source>
        <dbReference type="ARBA" id="ARBA00034617"/>
    </source>
</evidence>
<evidence type="ECO:0000256" key="9">
    <source>
        <dbReference type="PROSITE-ProRule" id="PRU00560"/>
    </source>
</evidence>
<evidence type="ECO:0000256" key="3">
    <source>
        <dbReference type="ARBA" id="ARBA00022806"/>
    </source>
</evidence>
<accession>A0ABW5W8B2</accession>
<keyword evidence="1 9" id="KW-0547">Nucleotide-binding</keyword>
<dbReference type="PANTHER" id="PTHR11070:SF45">
    <property type="entry name" value="DNA 3'-5' HELICASE"/>
    <property type="match status" value="1"/>
</dbReference>
<dbReference type="Proteomes" id="UP001597478">
    <property type="component" value="Unassembled WGS sequence"/>
</dbReference>
<reference evidence="12" key="1">
    <citation type="journal article" date="2019" name="Int. J. Syst. Evol. Microbiol.">
        <title>The Global Catalogue of Microorganisms (GCM) 10K type strain sequencing project: providing services to taxonomists for standard genome sequencing and annotation.</title>
        <authorList>
            <consortium name="The Broad Institute Genomics Platform"/>
            <consortium name="The Broad Institute Genome Sequencing Center for Infectious Disease"/>
            <person name="Wu L."/>
            <person name="Ma J."/>
        </authorList>
    </citation>
    <scope>NUCLEOTIDE SEQUENCE [LARGE SCALE GENOMIC DNA]</scope>
    <source>
        <strain evidence="12">IBRC-M 10906</strain>
    </source>
</reference>
<keyword evidence="4 9" id="KW-0067">ATP-binding</keyword>
<dbReference type="SUPFAM" id="SSF52540">
    <property type="entry name" value="P-loop containing nucleoside triphosphate hydrolases"/>
    <property type="match status" value="1"/>
</dbReference>
<keyword evidence="3 9" id="KW-0347">Helicase</keyword>
<feature type="domain" description="UvrD-like helicase ATP-binding" evidence="10">
    <location>
        <begin position="245"/>
        <end position="550"/>
    </location>
</feature>
<keyword evidence="5" id="KW-0413">Isomerase</keyword>
<gene>
    <name evidence="11" type="ORF">ACFS2C_10240</name>
</gene>
<dbReference type="InterPro" id="IPR027417">
    <property type="entry name" value="P-loop_NTPase"/>
</dbReference>
<dbReference type="Pfam" id="PF13361">
    <property type="entry name" value="UvrD_C"/>
    <property type="match status" value="1"/>
</dbReference>
<evidence type="ECO:0000256" key="5">
    <source>
        <dbReference type="ARBA" id="ARBA00023235"/>
    </source>
</evidence>
<dbReference type="Gene3D" id="3.40.50.300">
    <property type="entry name" value="P-loop containing nucleotide triphosphate hydrolases"/>
    <property type="match status" value="2"/>
</dbReference>
<evidence type="ECO:0000259" key="10">
    <source>
        <dbReference type="PROSITE" id="PS51198"/>
    </source>
</evidence>
<dbReference type="PROSITE" id="PS51198">
    <property type="entry name" value="UVRD_HELICASE_ATP_BIND"/>
    <property type="match status" value="1"/>
</dbReference>
<evidence type="ECO:0000256" key="4">
    <source>
        <dbReference type="ARBA" id="ARBA00022840"/>
    </source>
</evidence>
<dbReference type="InterPro" id="IPR014017">
    <property type="entry name" value="DNA_helicase_UvrD-like_C"/>
</dbReference>
<sequence>MSARVVTSDLFGRSYSQLDGSIKSRVLDFIIKLQERPDMPGLDLKTPEGVPDSRIKTARVNDFWRAVLIELPKSSGYVLLAVKPHDDAYEFAGKLRFGVNEVTGALEVVDEAALHEAVSRATSTVAVGTPTPVLNGLRARDLRRFGIAEDVAAHLVTLTDENQVLTVAEQLPAGQANAVLDLAAGRSPEQVWADLVEYDGHEIDTSDVLAALDRPLSRLTFADGRTAEELSAVLEGDFKAWRVWLHPLQRKLAYHDGWRGPFRVTGGAGTGKTVTAIHRARHLAQRLDREGSDAKVLFTTFTKNLAQNIESQLKELAGPEILNRVEVRNIDALAQRILFTANEGRQRPKLCGDTDDAILETWEAVRGHAAERWDVAFLQAEWDQIVLAQGIEERAEYLRASRSGRGRRVSRPQRADLWNLFERFTQRLNAQGMMTYTQAAARAATIAQLSPVEIDRPSTDSGTRASALPAYKHAIVDEAQDLHPAHWRLVRALVPPGEDDLFIVGDAHQRIYGKPIVLSRYGIETRGRSRRLTVNYRTSRQVLDWCLRVAYGHPVDDLEGDTDSLAGARSAFSGPEPELRGFRTGREEQAALADKLREWSELGVAWSQMAVVARMRDQVDDMAKALVAAGIPTAKVERSTDENALGDEVRVMTMHRAKGLEYRGVAVVGAGSRELPPPYARQLDGDEREAAWTRERSLLYVSGSRAREHLYISWVGSPSSLLGLPTPQTADTVT</sequence>
<dbReference type="EC" id="5.6.2.4" evidence="7"/>
<proteinExistence type="predicted"/>
<organism evidence="11 12">
    <name type="scientific">Prauserella oleivorans</name>
    <dbReference type="NCBI Taxonomy" id="1478153"/>
    <lineage>
        <taxon>Bacteria</taxon>
        <taxon>Bacillati</taxon>
        <taxon>Actinomycetota</taxon>
        <taxon>Actinomycetes</taxon>
        <taxon>Pseudonocardiales</taxon>
        <taxon>Pseudonocardiaceae</taxon>
        <taxon>Prauserella</taxon>
    </lineage>
</organism>
<dbReference type="RefSeq" id="WP_377391851.1">
    <property type="nucleotide sequence ID" value="NZ_JBHSAN010000027.1"/>
</dbReference>
<evidence type="ECO:0000256" key="2">
    <source>
        <dbReference type="ARBA" id="ARBA00022801"/>
    </source>
</evidence>
<dbReference type="Pfam" id="PF00580">
    <property type="entry name" value="UvrD-helicase"/>
    <property type="match status" value="1"/>
</dbReference>
<evidence type="ECO:0000313" key="12">
    <source>
        <dbReference type="Proteomes" id="UP001597478"/>
    </source>
</evidence>
<comment type="catalytic activity">
    <reaction evidence="8">
        <text>ATP + H2O = ADP + phosphate + H(+)</text>
        <dbReference type="Rhea" id="RHEA:13065"/>
        <dbReference type="ChEBI" id="CHEBI:15377"/>
        <dbReference type="ChEBI" id="CHEBI:15378"/>
        <dbReference type="ChEBI" id="CHEBI:30616"/>
        <dbReference type="ChEBI" id="CHEBI:43474"/>
        <dbReference type="ChEBI" id="CHEBI:456216"/>
        <dbReference type="EC" id="5.6.2.4"/>
    </reaction>
</comment>